<gene>
    <name evidence="1" type="ORF">SAMN05216421_1109</name>
</gene>
<dbReference type="OrthoDB" id="6897751at2"/>
<accession>A0A1H1QCM4</accession>
<evidence type="ECO:0000313" key="1">
    <source>
        <dbReference type="EMBL" id="SDS21258.1"/>
    </source>
</evidence>
<keyword evidence="2" id="KW-1185">Reference proteome</keyword>
<sequence length="153" mass="15988">MNILSEARKALIARLEMITVANGYRTDAGTNVRSGWLNEVLASSKTALPLIVVSKAKGLDPEPGAGVIKTFCGFNIIGAVQAGVDDYEDALDDLELDILRCVGPVIGAHIRWAPPGVCGLSLGPAEQFPPGAGEPAASVLVPVYLHAVVRTET</sequence>
<dbReference type="EMBL" id="LT629736">
    <property type="protein sequence ID" value="SDS21258.1"/>
    <property type="molecule type" value="Genomic_DNA"/>
</dbReference>
<name>A0A1H1QCM4_9GAMM</name>
<reference evidence="2" key="1">
    <citation type="submission" date="2016-10" db="EMBL/GenBank/DDBJ databases">
        <authorList>
            <person name="Varghese N."/>
            <person name="Submissions S."/>
        </authorList>
    </citation>
    <scope>NUCLEOTIDE SEQUENCE [LARGE SCALE GENOMIC DNA]</scope>
    <source>
        <strain evidence="2">NRRL B-51270</strain>
    </source>
</reference>
<dbReference type="Proteomes" id="UP000243207">
    <property type="component" value="Chromosome I"/>
</dbReference>
<dbReference type="AlphaFoldDB" id="A0A1H1QCM4"/>
<organism evidence="1 2">
    <name type="scientific">Halopseudomonas xinjiangensis</name>
    <dbReference type="NCBI Taxonomy" id="487184"/>
    <lineage>
        <taxon>Bacteria</taxon>
        <taxon>Pseudomonadati</taxon>
        <taxon>Pseudomonadota</taxon>
        <taxon>Gammaproteobacteria</taxon>
        <taxon>Pseudomonadales</taxon>
        <taxon>Pseudomonadaceae</taxon>
        <taxon>Halopseudomonas</taxon>
    </lineage>
</organism>
<evidence type="ECO:0000313" key="2">
    <source>
        <dbReference type="Proteomes" id="UP000243207"/>
    </source>
</evidence>
<dbReference type="STRING" id="487184.SAMN05216421_1109"/>
<proteinExistence type="predicted"/>
<evidence type="ECO:0008006" key="3">
    <source>
        <dbReference type="Google" id="ProtNLM"/>
    </source>
</evidence>
<protein>
    <recommendedName>
        <fullName evidence="3">Tail terminator</fullName>
    </recommendedName>
</protein>
<dbReference type="RefSeq" id="WP_093392215.1">
    <property type="nucleotide sequence ID" value="NZ_LT629736.1"/>
</dbReference>